<reference evidence="2 3" key="1">
    <citation type="submission" date="2020-08" db="EMBL/GenBank/DDBJ databases">
        <title>Genomic Encyclopedia of Type Strains, Phase IV (KMG-IV): sequencing the most valuable type-strain genomes for metagenomic binning, comparative biology and taxonomic classification.</title>
        <authorList>
            <person name="Goeker M."/>
        </authorList>
    </citation>
    <scope>NUCLEOTIDE SEQUENCE [LARGE SCALE GENOMIC DNA]</scope>
    <source>
        <strain evidence="2 3">DSM 45615</strain>
    </source>
</reference>
<dbReference type="EMBL" id="JACHGN010000026">
    <property type="protein sequence ID" value="MBB5138994.1"/>
    <property type="molecule type" value="Genomic_DNA"/>
</dbReference>
<evidence type="ECO:0000313" key="2">
    <source>
        <dbReference type="EMBL" id="MBB5138994.1"/>
    </source>
</evidence>
<protein>
    <submittedName>
        <fullName evidence="2">Uncharacterized protein</fullName>
    </submittedName>
</protein>
<feature type="region of interest" description="Disordered" evidence="1">
    <location>
        <begin position="1"/>
        <end position="68"/>
    </location>
</feature>
<keyword evidence="3" id="KW-1185">Reference proteome</keyword>
<organism evidence="2 3">
    <name type="scientific">Thermocatellispora tengchongensis</name>
    <dbReference type="NCBI Taxonomy" id="1073253"/>
    <lineage>
        <taxon>Bacteria</taxon>
        <taxon>Bacillati</taxon>
        <taxon>Actinomycetota</taxon>
        <taxon>Actinomycetes</taxon>
        <taxon>Streptosporangiales</taxon>
        <taxon>Streptosporangiaceae</taxon>
        <taxon>Thermocatellispora</taxon>
    </lineage>
</organism>
<gene>
    <name evidence="2" type="ORF">HNP84_008756</name>
</gene>
<dbReference type="Proteomes" id="UP000578449">
    <property type="component" value="Unassembled WGS sequence"/>
</dbReference>
<sequence length="246" mass="25385">MPASAGGAPSRAGADRRGEAPQPAAEAHTRLNRLLGPACNRLASADPAPAPQFPHPYQQMPFGGRAHHTPLRHGPPSCMRPPLHLCGHPCCPGRAVKAWRRGVSPFRDEAACAESGSGRQGSVCPSFGRPCVSTGSGIHPHAAFPGKPPVGGGHVRETVAFAQVPRSGTRAIPPCGRSTIDRYSLADAGSATRRVGQGAVIRRGGVRAAGRPAAIPIRSVPCRAAGMPAGGRVRRRVPLRGSPGRG</sequence>
<comment type="caution">
    <text evidence="2">The sequence shown here is derived from an EMBL/GenBank/DDBJ whole genome shotgun (WGS) entry which is preliminary data.</text>
</comment>
<proteinExistence type="predicted"/>
<name>A0A840PC50_9ACTN</name>
<evidence type="ECO:0000256" key="1">
    <source>
        <dbReference type="SAM" id="MobiDB-lite"/>
    </source>
</evidence>
<dbReference type="AlphaFoldDB" id="A0A840PC50"/>
<feature type="region of interest" description="Disordered" evidence="1">
    <location>
        <begin position="226"/>
        <end position="246"/>
    </location>
</feature>
<feature type="compositionally biased region" description="Low complexity" evidence="1">
    <location>
        <begin position="1"/>
        <end position="12"/>
    </location>
</feature>
<evidence type="ECO:0000313" key="3">
    <source>
        <dbReference type="Proteomes" id="UP000578449"/>
    </source>
</evidence>
<accession>A0A840PC50</accession>